<dbReference type="GO" id="GO:0004722">
    <property type="term" value="F:protein serine/threonine phosphatase activity"/>
    <property type="evidence" value="ECO:0007669"/>
    <property type="project" value="InterPro"/>
</dbReference>
<accession>A0A942I3M2</accession>
<organism evidence="2 3">
    <name type="scientific">Pseudaminobacter soli</name>
    <name type="common">ex Zhang et al. 2022</name>
    <dbReference type="NCBI Taxonomy" id="2831468"/>
    <lineage>
        <taxon>Bacteria</taxon>
        <taxon>Pseudomonadati</taxon>
        <taxon>Pseudomonadota</taxon>
        <taxon>Alphaproteobacteria</taxon>
        <taxon>Hyphomicrobiales</taxon>
        <taxon>Phyllobacteriaceae</taxon>
        <taxon>Pseudaminobacter</taxon>
    </lineage>
</organism>
<dbReference type="PROSITE" id="PS51746">
    <property type="entry name" value="PPM_2"/>
    <property type="match status" value="1"/>
</dbReference>
<sequence>MRELNEDRYLIAPRSGLWLVADGMGGHDAGEIASSAIVEHLSTIGVASSAPDLRARFEDRIERANTEIRSIAKARGGGTIGSTVAALLTFDRQFACIWLGDSRVYLARNGGITQVSRDHTEVQELLDRGVITPQEARVWPRRNVITRAVGAEEEITTEIELGQIFPGDVFVLASDGLTAHVTEPEILESVLQNNAETACRRLIDTALDRGGTDNVTVIVLKCHDASADEATVVPASAWGARHGG</sequence>
<evidence type="ECO:0000313" key="2">
    <source>
        <dbReference type="EMBL" id="MBS3650134.1"/>
    </source>
</evidence>
<reference evidence="2" key="1">
    <citation type="submission" date="2021-04" db="EMBL/GenBank/DDBJ databases">
        <title>Pseudaminobacter soli sp. nov., isolated from paddy soil contaminated by heavy metals.</title>
        <authorList>
            <person name="Zhang K."/>
        </authorList>
    </citation>
    <scope>NUCLEOTIDE SEQUENCE</scope>
    <source>
        <strain evidence="2">19-2017</strain>
    </source>
</reference>
<evidence type="ECO:0000259" key="1">
    <source>
        <dbReference type="PROSITE" id="PS51746"/>
    </source>
</evidence>
<dbReference type="SUPFAM" id="SSF81606">
    <property type="entry name" value="PP2C-like"/>
    <property type="match status" value="1"/>
</dbReference>
<dbReference type="SMART" id="SM00331">
    <property type="entry name" value="PP2C_SIG"/>
    <property type="match status" value="1"/>
</dbReference>
<gene>
    <name evidence="2" type="ORF">KEU06_16090</name>
</gene>
<protein>
    <submittedName>
        <fullName evidence="2">Serine/threonine-protein phosphatase</fullName>
    </submittedName>
</protein>
<dbReference type="InterPro" id="IPR015655">
    <property type="entry name" value="PP2C"/>
</dbReference>
<dbReference type="Pfam" id="PF00481">
    <property type="entry name" value="PP2C"/>
    <property type="match status" value="1"/>
</dbReference>
<dbReference type="SMART" id="SM00332">
    <property type="entry name" value="PP2Cc"/>
    <property type="match status" value="1"/>
</dbReference>
<evidence type="ECO:0000313" key="3">
    <source>
        <dbReference type="Proteomes" id="UP000680348"/>
    </source>
</evidence>
<dbReference type="PANTHER" id="PTHR47992">
    <property type="entry name" value="PROTEIN PHOSPHATASE"/>
    <property type="match status" value="1"/>
</dbReference>
<name>A0A942I3M2_9HYPH</name>
<proteinExistence type="predicted"/>
<dbReference type="EMBL" id="JAGWCR010000008">
    <property type="protein sequence ID" value="MBS3650134.1"/>
    <property type="molecule type" value="Genomic_DNA"/>
</dbReference>
<dbReference type="CDD" id="cd00143">
    <property type="entry name" value="PP2Cc"/>
    <property type="match status" value="1"/>
</dbReference>
<keyword evidence="3" id="KW-1185">Reference proteome</keyword>
<dbReference type="Gene3D" id="3.60.40.10">
    <property type="entry name" value="PPM-type phosphatase domain"/>
    <property type="match status" value="1"/>
</dbReference>
<dbReference type="InterPro" id="IPR036457">
    <property type="entry name" value="PPM-type-like_dom_sf"/>
</dbReference>
<dbReference type="AlphaFoldDB" id="A0A942I3M2"/>
<dbReference type="InterPro" id="IPR001932">
    <property type="entry name" value="PPM-type_phosphatase-like_dom"/>
</dbReference>
<dbReference type="Proteomes" id="UP000680348">
    <property type="component" value="Unassembled WGS sequence"/>
</dbReference>
<comment type="caution">
    <text evidence="2">The sequence shown here is derived from an EMBL/GenBank/DDBJ whole genome shotgun (WGS) entry which is preliminary data.</text>
</comment>
<feature type="domain" description="PPM-type phosphatase" evidence="1">
    <location>
        <begin position="1"/>
        <end position="222"/>
    </location>
</feature>